<dbReference type="EnsemblMetazoa" id="XM_008183460.2">
    <property type="protein sequence ID" value="XP_008181682.1"/>
    <property type="gene ID" value="LOC100168375"/>
</dbReference>
<dbReference type="GO" id="GO:0046512">
    <property type="term" value="P:sphingosine biosynthetic process"/>
    <property type="evidence" value="ECO:0007669"/>
    <property type="project" value="TreeGrafter"/>
</dbReference>
<dbReference type="InterPro" id="IPR016064">
    <property type="entry name" value="NAD/diacylglycerol_kinase_sf"/>
</dbReference>
<name>A0A8R2F7N5_ACYPI</name>
<dbReference type="SUPFAM" id="SSF111331">
    <property type="entry name" value="NAD kinase/diacylglycerol kinase-like"/>
    <property type="match status" value="1"/>
</dbReference>
<dbReference type="GO" id="GO:0016020">
    <property type="term" value="C:membrane"/>
    <property type="evidence" value="ECO:0007669"/>
    <property type="project" value="TreeGrafter"/>
</dbReference>
<evidence type="ECO:0000256" key="1">
    <source>
        <dbReference type="ARBA" id="ARBA00022679"/>
    </source>
</evidence>
<dbReference type="Pfam" id="PF19279">
    <property type="entry name" value="YegS_C"/>
    <property type="match status" value="1"/>
</dbReference>
<dbReference type="OrthoDB" id="3853857at2759"/>
<dbReference type="SMART" id="SM00046">
    <property type="entry name" value="DAGKc"/>
    <property type="match status" value="1"/>
</dbReference>
<dbReference type="RefSeq" id="XP_008181682.1">
    <property type="nucleotide sequence ID" value="XM_008183460.1"/>
</dbReference>
<evidence type="ECO:0000256" key="2">
    <source>
        <dbReference type="ARBA" id="ARBA00022741"/>
    </source>
</evidence>
<dbReference type="GeneID" id="100168375"/>
<evidence type="ECO:0000256" key="4">
    <source>
        <dbReference type="ARBA" id="ARBA00022840"/>
    </source>
</evidence>
<dbReference type="GO" id="GO:0001727">
    <property type="term" value="F:lipid kinase activity"/>
    <property type="evidence" value="ECO:0007669"/>
    <property type="project" value="TreeGrafter"/>
</dbReference>
<evidence type="ECO:0000256" key="3">
    <source>
        <dbReference type="ARBA" id="ARBA00022777"/>
    </source>
</evidence>
<evidence type="ECO:0000259" key="5">
    <source>
        <dbReference type="PROSITE" id="PS50146"/>
    </source>
</evidence>
<evidence type="ECO:0000313" key="6">
    <source>
        <dbReference type="EnsemblMetazoa" id="XP_008181682.1"/>
    </source>
</evidence>
<feature type="domain" description="DAGKc" evidence="5">
    <location>
        <begin position="177"/>
        <end position="324"/>
    </location>
</feature>
<keyword evidence="1" id="KW-0808">Transferase</keyword>
<dbReference type="InterPro" id="IPR001206">
    <property type="entry name" value="Diacylglycerol_kinase_cat_dom"/>
</dbReference>
<dbReference type="Proteomes" id="UP000007819">
    <property type="component" value="Chromosome A3"/>
</dbReference>
<dbReference type="PROSITE" id="PS50146">
    <property type="entry name" value="DAGK"/>
    <property type="match status" value="1"/>
</dbReference>
<accession>A0A8R2F7N5</accession>
<dbReference type="InterPro" id="IPR045540">
    <property type="entry name" value="YegS/DAGK_C"/>
</dbReference>
<dbReference type="Gene3D" id="2.60.200.40">
    <property type="match status" value="1"/>
</dbReference>
<protein>
    <recommendedName>
        <fullName evidence="5">DAGKc domain-containing protein</fullName>
    </recommendedName>
</protein>
<keyword evidence="7" id="KW-1185">Reference proteome</keyword>
<reference evidence="6" key="2">
    <citation type="submission" date="2022-06" db="UniProtKB">
        <authorList>
            <consortium name="EnsemblMetazoa"/>
        </authorList>
    </citation>
    <scope>IDENTIFICATION</scope>
</reference>
<keyword evidence="2" id="KW-0547">Nucleotide-binding</keyword>
<dbReference type="Pfam" id="PF00781">
    <property type="entry name" value="DAGK_cat"/>
    <property type="match status" value="1"/>
</dbReference>
<proteinExistence type="predicted"/>
<dbReference type="PANTHER" id="PTHR12358:SF112">
    <property type="entry name" value="LD11247P-RELATED"/>
    <property type="match status" value="1"/>
</dbReference>
<evidence type="ECO:0000313" key="7">
    <source>
        <dbReference type="Proteomes" id="UP000007819"/>
    </source>
</evidence>
<keyword evidence="3" id="KW-0418">Kinase</keyword>
<dbReference type="GO" id="GO:0005524">
    <property type="term" value="F:ATP binding"/>
    <property type="evidence" value="ECO:0007669"/>
    <property type="project" value="UniProtKB-KW"/>
</dbReference>
<sequence>MDGNGLVAPPILEETFYALSRKQYTYKVSLTNEGLHLTKNGDDGTEKTDLIHIRDIIGCKCMRNSGKSEHCACRPAKGGTVDATREGTAETNECRVRVPFVEAGDCSAYLSVYAFVLKNVGAKNEKRDKMTVTLRFRNFSTYDENSQVAAKWKTAIKSLLQARCEDGTIVAPSDDHYLGNHLLVIVNPKSGVGKSREIFQRKIVPILNMADVDYDLHITCMQNDARNLMRTSNIYKWGRGVVVLGGDGLMFEVINGLMERSDWQRAFEYLTLAVIPGGSGNGMAKSISFETNEPYNPDPILISALNIVGGNRCPMDLVRVETLTQVVYSFLSIGWGFIADIDIESERIRMLGSPRFTIWSIARLIGKAHRSYALCLRSYPARLSYSKINDLETETRMNNYARCTSGDFQEVADDEPVSIEFGMDPLEGFAARERVESFSSIISRRTAFMSVNEAPSFSSIPDVIEGSEVWVRGPLSKLPPLSDPVPSDWVVVEDEFVMIHASYLSHISEDVIIAPKSKLNDGVIWLLVIKNGISRTTFLQFLLGLSSGNHLAVPNVEMIPVRAFRLEPLSQGSHLVVDGELLKHSPVQAEIMPGITNVYARQKFS</sequence>
<keyword evidence="4" id="KW-0067">ATP-binding</keyword>
<dbReference type="AlphaFoldDB" id="A0A8R2F7N5"/>
<dbReference type="GO" id="GO:0005737">
    <property type="term" value="C:cytoplasm"/>
    <property type="evidence" value="ECO:0007669"/>
    <property type="project" value="TreeGrafter"/>
</dbReference>
<organism evidence="6 7">
    <name type="scientific">Acyrthosiphon pisum</name>
    <name type="common">Pea aphid</name>
    <dbReference type="NCBI Taxonomy" id="7029"/>
    <lineage>
        <taxon>Eukaryota</taxon>
        <taxon>Metazoa</taxon>
        <taxon>Ecdysozoa</taxon>
        <taxon>Arthropoda</taxon>
        <taxon>Hexapoda</taxon>
        <taxon>Insecta</taxon>
        <taxon>Pterygota</taxon>
        <taxon>Neoptera</taxon>
        <taxon>Paraneoptera</taxon>
        <taxon>Hemiptera</taxon>
        <taxon>Sternorrhyncha</taxon>
        <taxon>Aphidomorpha</taxon>
        <taxon>Aphidoidea</taxon>
        <taxon>Aphididae</taxon>
        <taxon>Macrosiphini</taxon>
        <taxon>Acyrthosiphon</taxon>
    </lineage>
</organism>
<dbReference type="InterPro" id="IPR017438">
    <property type="entry name" value="ATP-NAD_kinase_N"/>
</dbReference>
<dbReference type="PANTHER" id="PTHR12358">
    <property type="entry name" value="SPHINGOSINE KINASE"/>
    <property type="match status" value="1"/>
</dbReference>
<dbReference type="Gene3D" id="3.40.50.10330">
    <property type="entry name" value="Probable inorganic polyphosphate/atp-NAD kinase, domain 1"/>
    <property type="match status" value="1"/>
</dbReference>
<reference evidence="7" key="1">
    <citation type="submission" date="2010-06" db="EMBL/GenBank/DDBJ databases">
        <authorList>
            <person name="Jiang H."/>
            <person name="Abraham K."/>
            <person name="Ali S."/>
            <person name="Alsbrooks S.L."/>
            <person name="Anim B.N."/>
            <person name="Anosike U.S."/>
            <person name="Attaway T."/>
            <person name="Bandaranaike D.P."/>
            <person name="Battles P.K."/>
            <person name="Bell S.N."/>
            <person name="Bell A.V."/>
            <person name="Beltran B."/>
            <person name="Bickham C."/>
            <person name="Bustamante Y."/>
            <person name="Caleb T."/>
            <person name="Canada A."/>
            <person name="Cardenas V."/>
            <person name="Carter K."/>
            <person name="Chacko J."/>
            <person name="Chandrabose M.N."/>
            <person name="Chavez D."/>
            <person name="Chavez A."/>
            <person name="Chen L."/>
            <person name="Chu H.-S."/>
            <person name="Claassen K.J."/>
            <person name="Cockrell R."/>
            <person name="Collins M."/>
            <person name="Cooper J.A."/>
            <person name="Cree A."/>
            <person name="Curry S.M."/>
            <person name="Da Y."/>
            <person name="Dao M.D."/>
            <person name="Das B."/>
            <person name="Davila M.-L."/>
            <person name="Davy-Carroll L."/>
            <person name="Denson S."/>
            <person name="Dinh H."/>
            <person name="Ebong V.E."/>
            <person name="Edwards J.R."/>
            <person name="Egan A."/>
            <person name="El-Daye J."/>
            <person name="Escobedo L."/>
            <person name="Fernandez S."/>
            <person name="Fernando P.R."/>
            <person name="Flagg N."/>
            <person name="Forbes L.D."/>
            <person name="Fowler R.G."/>
            <person name="Fu Q."/>
            <person name="Gabisi R.A."/>
            <person name="Ganer J."/>
            <person name="Garbino Pronczuk A."/>
            <person name="Garcia R.M."/>
            <person name="Garner T."/>
            <person name="Garrett T.E."/>
            <person name="Gonzalez D.A."/>
            <person name="Hamid H."/>
            <person name="Hawkins E.S."/>
            <person name="Hirani K."/>
            <person name="Hogues M.E."/>
            <person name="Hollins B."/>
            <person name="Hsiao C.-H."/>
            <person name="Jabil R."/>
            <person name="James M.L."/>
            <person name="Jhangiani S.N."/>
            <person name="Johnson B."/>
            <person name="Johnson Q."/>
            <person name="Joshi V."/>
            <person name="Kalu J.B."/>
            <person name="Kam C."/>
            <person name="Kashfia A."/>
            <person name="Keebler J."/>
            <person name="Kisamo H."/>
            <person name="Kovar C.L."/>
            <person name="Lago L.A."/>
            <person name="Lai C.-Y."/>
            <person name="Laidlaw J."/>
            <person name="Lara F."/>
            <person name="Le T.-K."/>
            <person name="Lee S.L."/>
            <person name="Legall F.H."/>
            <person name="Lemon S.J."/>
            <person name="Lewis L.R."/>
            <person name="Li B."/>
            <person name="Liu Y."/>
            <person name="Liu Y.-S."/>
            <person name="Lopez J."/>
            <person name="Lozado R.J."/>
            <person name="Lu J."/>
            <person name="Madu R.C."/>
            <person name="Maheshwari M."/>
            <person name="Maheshwari R."/>
            <person name="Malloy K."/>
            <person name="Martinez E."/>
            <person name="Mathew T."/>
            <person name="Mercado I.C."/>
            <person name="Mercado C."/>
            <person name="Meyer B."/>
            <person name="Montgomery K."/>
            <person name="Morgan M.B."/>
            <person name="Munidasa M."/>
            <person name="Nazareth L.V."/>
            <person name="Nelson J."/>
            <person name="Ng B.M."/>
            <person name="Nguyen N.B."/>
            <person name="Nguyen P.Q."/>
            <person name="Nguyen T."/>
            <person name="Obregon M."/>
            <person name="Okwuonu G.O."/>
            <person name="Onwere C.G."/>
            <person name="Orozco G."/>
            <person name="Parra A."/>
            <person name="Patel S."/>
            <person name="Patil S."/>
            <person name="Perez A."/>
            <person name="Perez Y."/>
            <person name="Pham C."/>
            <person name="Primus E.L."/>
            <person name="Pu L.-L."/>
            <person name="Puazo M."/>
            <person name="Qin X."/>
            <person name="Quiroz J.B."/>
            <person name="Reese J."/>
            <person name="Richards S."/>
            <person name="Rives C.M."/>
            <person name="Robberts R."/>
            <person name="Ruiz S.J."/>
            <person name="Ruiz M.J."/>
            <person name="Santibanez J."/>
            <person name="Schneider B.W."/>
            <person name="Sisson I."/>
            <person name="Smith M."/>
            <person name="Sodergren E."/>
            <person name="Song X.-Z."/>
            <person name="Song B.B."/>
            <person name="Summersgill H."/>
            <person name="Thelus R."/>
            <person name="Thornton R.D."/>
            <person name="Trejos Z.Y."/>
            <person name="Usmani K."/>
            <person name="Vattathil S."/>
            <person name="Villasana D."/>
            <person name="Walker D.L."/>
            <person name="Wang S."/>
            <person name="Wang K."/>
            <person name="White C.S."/>
            <person name="Williams A.C."/>
            <person name="Williamson J."/>
            <person name="Wilson K."/>
            <person name="Woghiren I.O."/>
            <person name="Woodworth J.R."/>
            <person name="Worley K.C."/>
            <person name="Wright R.A."/>
            <person name="Wu W."/>
            <person name="Young L."/>
            <person name="Zhang L."/>
            <person name="Zhang J."/>
            <person name="Zhu Y."/>
            <person name="Muzny D.M."/>
            <person name="Weinstock G."/>
            <person name="Gibbs R.A."/>
        </authorList>
    </citation>
    <scope>NUCLEOTIDE SEQUENCE [LARGE SCALE GENOMIC DNA]</scope>
    <source>
        <strain evidence="7">LSR1</strain>
    </source>
</reference>
<dbReference type="InterPro" id="IPR050187">
    <property type="entry name" value="Lipid_Phosphate_FormReg"/>
</dbReference>